<dbReference type="CDD" id="cd06158">
    <property type="entry name" value="S2P-M50_like_1"/>
    <property type="match status" value="1"/>
</dbReference>
<feature type="transmembrane region" description="Helical" evidence="13">
    <location>
        <begin position="129"/>
        <end position="153"/>
    </location>
</feature>
<evidence type="ECO:0000256" key="2">
    <source>
        <dbReference type="ARBA" id="ARBA00004651"/>
    </source>
</evidence>
<dbReference type="PANTHER" id="PTHR35864">
    <property type="entry name" value="ZINC METALLOPROTEASE MJ0611-RELATED"/>
    <property type="match status" value="1"/>
</dbReference>
<keyword evidence="7" id="KW-0479">Metal-binding</keyword>
<evidence type="ECO:0000256" key="6">
    <source>
        <dbReference type="ARBA" id="ARBA00022692"/>
    </source>
</evidence>
<keyword evidence="12 13" id="KW-0472">Membrane</keyword>
<dbReference type="InterPro" id="IPR044537">
    <property type="entry name" value="Rip2-like"/>
</dbReference>
<gene>
    <name evidence="15" type="ORF">MNBD_GAMMA05-275</name>
</gene>
<reference evidence="15" key="1">
    <citation type="submission" date="2018-06" db="EMBL/GenBank/DDBJ databases">
        <authorList>
            <person name="Zhirakovskaya E."/>
        </authorList>
    </citation>
    <scope>NUCLEOTIDE SEQUENCE</scope>
</reference>
<evidence type="ECO:0000256" key="7">
    <source>
        <dbReference type="ARBA" id="ARBA00022723"/>
    </source>
</evidence>
<evidence type="ECO:0000256" key="13">
    <source>
        <dbReference type="SAM" id="Phobius"/>
    </source>
</evidence>
<proteinExistence type="inferred from homology"/>
<evidence type="ECO:0000256" key="1">
    <source>
        <dbReference type="ARBA" id="ARBA00001947"/>
    </source>
</evidence>
<evidence type="ECO:0000256" key="10">
    <source>
        <dbReference type="ARBA" id="ARBA00022989"/>
    </source>
</evidence>
<feature type="transmembrane region" description="Helical" evidence="13">
    <location>
        <begin position="95"/>
        <end position="117"/>
    </location>
</feature>
<dbReference type="PANTHER" id="PTHR35864:SF1">
    <property type="entry name" value="ZINC METALLOPROTEASE YWHC-RELATED"/>
    <property type="match status" value="1"/>
</dbReference>
<keyword evidence="8" id="KW-0378">Hydrolase</keyword>
<keyword evidence="10 13" id="KW-1133">Transmembrane helix</keyword>
<dbReference type="AlphaFoldDB" id="A0A3B0XET8"/>
<dbReference type="GO" id="GO:0008237">
    <property type="term" value="F:metallopeptidase activity"/>
    <property type="evidence" value="ECO:0007669"/>
    <property type="project" value="UniProtKB-KW"/>
</dbReference>
<sequence length="217" mass="23633">MSSIPDIAYTIAVWAAPILFAITLHEAAHGWVANKLGDPTAKKLGRITINPIKHIDPVGTIVVPLFLATVSPFVMGWAKPVPVQPQYFKSPMLDMALVAVAGPASNFIMACIWAMFIQLSVMTLDQSQVLTFLVKMGENGIIINIVLMVLNLLPIPPLDGGRVLAGLLPPKLALPYMQLERFGMVIILLLLVSGILGKILWPMVQHFVKMVGYIFGL</sequence>
<evidence type="ECO:0000313" key="15">
    <source>
        <dbReference type="EMBL" id="VAW55136.1"/>
    </source>
</evidence>
<dbReference type="GO" id="GO:0046872">
    <property type="term" value="F:metal ion binding"/>
    <property type="evidence" value="ECO:0007669"/>
    <property type="project" value="UniProtKB-KW"/>
</dbReference>
<name>A0A3B0XET8_9ZZZZ</name>
<evidence type="ECO:0000256" key="3">
    <source>
        <dbReference type="ARBA" id="ARBA00007931"/>
    </source>
</evidence>
<comment type="similarity">
    <text evidence="3">Belongs to the peptidase M50B family.</text>
</comment>
<dbReference type="GO" id="GO:0005886">
    <property type="term" value="C:plasma membrane"/>
    <property type="evidence" value="ECO:0007669"/>
    <property type="project" value="UniProtKB-SubCell"/>
</dbReference>
<dbReference type="Pfam" id="PF02163">
    <property type="entry name" value="Peptidase_M50"/>
    <property type="match status" value="1"/>
</dbReference>
<dbReference type="EMBL" id="UOFE01000046">
    <property type="protein sequence ID" value="VAW55136.1"/>
    <property type="molecule type" value="Genomic_DNA"/>
</dbReference>
<comment type="cofactor">
    <cofactor evidence="1">
        <name>Zn(2+)</name>
        <dbReference type="ChEBI" id="CHEBI:29105"/>
    </cofactor>
</comment>
<dbReference type="InterPro" id="IPR052348">
    <property type="entry name" value="Metallopeptidase_M50B"/>
</dbReference>
<evidence type="ECO:0000256" key="5">
    <source>
        <dbReference type="ARBA" id="ARBA00022670"/>
    </source>
</evidence>
<dbReference type="InterPro" id="IPR008915">
    <property type="entry name" value="Peptidase_M50"/>
</dbReference>
<feature type="transmembrane region" description="Helical" evidence="13">
    <location>
        <begin position="12"/>
        <end position="33"/>
    </location>
</feature>
<dbReference type="GO" id="GO:0006508">
    <property type="term" value="P:proteolysis"/>
    <property type="evidence" value="ECO:0007669"/>
    <property type="project" value="UniProtKB-KW"/>
</dbReference>
<organism evidence="15">
    <name type="scientific">hydrothermal vent metagenome</name>
    <dbReference type="NCBI Taxonomy" id="652676"/>
    <lineage>
        <taxon>unclassified sequences</taxon>
        <taxon>metagenomes</taxon>
        <taxon>ecological metagenomes</taxon>
    </lineage>
</organism>
<keyword evidence="5 15" id="KW-0645">Protease</keyword>
<evidence type="ECO:0000256" key="8">
    <source>
        <dbReference type="ARBA" id="ARBA00022801"/>
    </source>
</evidence>
<evidence type="ECO:0000256" key="11">
    <source>
        <dbReference type="ARBA" id="ARBA00023049"/>
    </source>
</evidence>
<evidence type="ECO:0000259" key="14">
    <source>
        <dbReference type="Pfam" id="PF02163"/>
    </source>
</evidence>
<comment type="subcellular location">
    <subcellularLocation>
        <location evidence="2">Cell membrane</location>
        <topology evidence="2">Multi-pass membrane protein</topology>
    </subcellularLocation>
</comment>
<evidence type="ECO:0000256" key="12">
    <source>
        <dbReference type="ARBA" id="ARBA00023136"/>
    </source>
</evidence>
<evidence type="ECO:0000256" key="9">
    <source>
        <dbReference type="ARBA" id="ARBA00022833"/>
    </source>
</evidence>
<keyword evidence="6 13" id="KW-0812">Transmembrane</keyword>
<keyword evidence="4" id="KW-1003">Cell membrane</keyword>
<feature type="domain" description="Peptidase M50" evidence="14">
    <location>
        <begin position="141"/>
        <end position="169"/>
    </location>
</feature>
<accession>A0A3B0XET8</accession>
<feature type="transmembrane region" description="Helical" evidence="13">
    <location>
        <begin position="182"/>
        <end position="201"/>
    </location>
</feature>
<evidence type="ECO:0000256" key="4">
    <source>
        <dbReference type="ARBA" id="ARBA00022475"/>
    </source>
</evidence>
<protein>
    <submittedName>
        <fullName evidence="15">FIG004556: membrane metalloprotease</fullName>
    </submittedName>
</protein>
<keyword evidence="9" id="KW-0862">Zinc</keyword>
<feature type="transmembrane region" description="Helical" evidence="13">
    <location>
        <begin position="54"/>
        <end position="75"/>
    </location>
</feature>
<keyword evidence="11 15" id="KW-0482">Metalloprotease</keyword>